<feature type="transmembrane region" description="Helical" evidence="3">
    <location>
        <begin position="863"/>
        <end position="884"/>
    </location>
</feature>
<protein>
    <submittedName>
        <fullName evidence="4">Uncharacterized protein</fullName>
    </submittedName>
</protein>
<reference evidence="4 5" key="1">
    <citation type="submission" date="2017-04" db="EMBL/GenBank/DDBJ databases">
        <title>Draft genome sequence of Marssonina coronaria NL1: causal agent of apple blotch.</title>
        <authorList>
            <person name="Cheng Q."/>
        </authorList>
    </citation>
    <scope>NUCLEOTIDE SEQUENCE [LARGE SCALE GENOMIC DNA]</scope>
    <source>
        <strain evidence="4 5">NL1</strain>
    </source>
</reference>
<evidence type="ECO:0000256" key="2">
    <source>
        <dbReference type="SAM" id="MobiDB-lite"/>
    </source>
</evidence>
<keyword evidence="5" id="KW-1185">Reference proteome</keyword>
<dbReference type="Proteomes" id="UP000242519">
    <property type="component" value="Unassembled WGS sequence"/>
</dbReference>
<accession>A0A218Z4T9</accession>
<proteinExistence type="predicted"/>
<dbReference type="STRING" id="503106.A0A218Z4T9"/>
<comment type="caution">
    <text evidence="4">The sequence shown here is derived from an EMBL/GenBank/DDBJ whole genome shotgun (WGS) entry which is preliminary data.</text>
</comment>
<name>A0A218Z4T9_9HELO</name>
<feature type="region of interest" description="Disordered" evidence="2">
    <location>
        <begin position="1"/>
        <end position="69"/>
    </location>
</feature>
<feature type="compositionally biased region" description="Basic and acidic residues" evidence="2">
    <location>
        <begin position="652"/>
        <end position="670"/>
    </location>
</feature>
<dbReference type="InParanoid" id="A0A218Z4T9"/>
<feature type="region of interest" description="Disordered" evidence="2">
    <location>
        <begin position="226"/>
        <end position="277"/>
    </location>
</feature>
<dbReference type="OrthoDB" id="3563208at2759"/>
<organism evidence="4 5">
    <name type="scientific">Diplocarpon coronariae</name>
    <dbReference type="NCBI Taxonomy" id="2795749"/>
    <lineage>
        <taxon>Eukaryota</taxon>
        <taxon>Fungi</taxon>
        <taxon>Dikarya</taxon>
        <taxon>Ascomycota</taxon>
        <taxon>Pezizomycotina</taxon>
        <taxon>Leotiomycetes</taxon>
        <taxon>Helotiales</taxon>
        <taxon>Drepanopezizaceae</taxon>
        <taxon>Diplocarpon</taxon>
    </lineage>
</organism>
<keyword evidence="3" id="KW-1133">Transmembrane helix</keyword>
<keyword evidence="1" id="KW-0175">Coiled coil</keyword>
<evidence type="ECO:0000256" key="3">
    <source>
        <dbReference type="SAM" id="Phobius"/>
    </source>
</evidence>
<keyword evidence="3" id="KW-0472">Membrane</keyword>
<keyword evidence="3" id="KW-0812">Transmembrane</keyword>
<feature type="coiled-coil region" evidence="1">
    <location>
        <begin position="147"/>
        <end position="209"/>
    </location>
</feature>
<gene>
    <name evidence="4" type="ORF">B2J93_6396</name>
</gene>
<feature type="region of interest" description="Disordered" evidence="2">
    <location>
        <begin position="649"/>
        <end position="852"/>
    </location>
</feature>
<dbReference type="EMBL" id="MZNU01000200">
    <property type="protein sequence ID" value="OWP03079.1"/>
    <property type="molecule type" value="Genomic_DNA"/>
</dbReference>
<feature type="coiled-coil region" evidence="1">
    <location>
        <begin position="287"/>
        <end position="363"/>
    </location>
</feature>
<evidence type="ECO:0000313" key="5">
    <source>
        <dbReference type="Proteomes" id="UP000242519"/>
    </source>
</evidence>
<evidence type="ECO:0000313" key="4">
    <source>
        <dbReference type="EMBL" id="OWP03079.1"/>
    </source>
</evidence>
<feature type="compositionally biased region" description="Basic and acidic residues" evidence="2">
    <location>
        <begin position="247"/>
        <end position="266"/>
    </location>
</feature>
<evidence type="ECO:0000256" key="1">
    <source>
        <dbReference type="SAM" id="Coils"/>
    </source>
</evidence>
<feature type="compositionally biased region" description="Basic and acidic residues" evidence="2">
    <location>
        <begin position="772"/>
        <end position="782"/>
    </location>
</feature>
<feature type="compositionally biased region" description="Low complexity" evidence="2">
    <location>
        <begin position="23"/>
        <end position="36"/>
    </location>
</feature>
<feature type="coiled-coil region" evidence="1">
    <location>
        <begin position="399"/>
        <end position="457"/>
    </location>
</feature>
<feature type="region of interest" description="Disordered" evidence="2">
    <location>
        <begin position="459"/>
        <end position="543"/>
    </location>
</feature>
<feature type="compositionally biased region" description="Polar residues" evidence="2">
    <location>
        <begin position="37"/>
        <end position="49"/>
    </location>
</feature>
<feature type="compositionally biased region" description="Basic and acidic residues" evidence="2">
    <location>
        <begin position="729"/>
        <end position="762"/>
    </location>
</feature>
<feature type="compositionally biased region" description="Acidic residues" evidence="2">
    <location>
        <begin position="515"/>
        <end position="531"/>
    </location>
</feature>
<sequence>MAHPNPPSTFDFQMPEGGISFGPSPSSSSNSNSSSSKAPDSTTAAFASKNSKRPQPKHSAHGGSPALAKKNDFQGFHLALEHETHPDTDELRKVRGLRDLAVAARDIQKGLTEDLQAEKVAMLKKLKAKDALIEELQGTVTSRDTVLEDLRLKYNKHVAEYNEMHDELTEREDQYDALIDVTNSTRLTLHAANEHNKKLQQRLESISDVVEEKAGLLIEPSHASFQTVESNATPEGSLEISSPSFKDASRDTEMPDIVDPHAETRPVQKLSEGDDLSDKLKDYGEKWMRAEEELQKRTLDLQRIEEQTRQIKDELEAEKSKVKAAESIIKNHAKGLKEKEKYIGHFEVEFKKEQEKVKELEENAKLHNYSQTLLKDKLKQAEEKRDVWMKREQDNSESAKHVYARAARLEKELKAEQEMTVRLTGQLHDADDLRESLLETENLLEAAYDTIEKLREETPAFNPLPDANIAPATTRPQKTDNGMGSGLSDLDNQSSSGEASSSSNESSTRLSEMGIESDEAVSETESEETLGGEDLTDKPKVPEADHILDETGCKIIYVDRAVPAETKIIRVPQIEFKEVIKEVKGDPYPVPGELIKVEVPGPVRYVSTGGGCTSWFSTELAIVVYFLNISRAILSSFAQMVRGAAPITSEFHPSRERDSGSDSDLNHESDSGEQDDDRSLTDDTEEEPVTAATAGATMSAVVVGGPANLGESGSGSGPAPGTDPISDEEALKKTRRDPKFKEYLEQSRNDLKKNTDPERKIDLSSMFPPLEPRSKDAGEPYKKVTHPQPDSTGSPPPPPPAENTSSTIPRPPRQNKNDTDDEPAPPPVPEKKFKKSRTGGPPPPPPENLFTQMSPDFGTVPHFLWTLFWFALHCVFYYLCWVALSTYWERELWRGANEATRAMLTNWLGYRYPTQGIFHAFLSPSHASAIDRSLIWIFSFCIDFQAFPLPG</sequence>
<feature type="compositionally biased region" description="Basic residues" evidence="2">
    <location>
        <begin position="50"/>
        <end position="60"/>
    </location>
</feature>
<dbReference type="AlphaFoldDB" id="A0A218Z4T9"/>
<feature type="compositionally biased region" description="Low complexity" evidence="2">
    <location>
        <begin position="494"/>
        <end position="512"/>
    </location>
</feature>
<feature type="compositionally biased region" description="Polar residues" evidence="2">
    <location>
        <begin position="226"/>
        <end position="244"/>
    </location>
</feature>
<feature type="compositionally biased region" description="Acidic residues" evidence="2">
    <location>
        <begin position="671"/>
        <end position="688"/>
    </location>
</feature>